<dbReference type="SUPFAM" id="SSF51230">
    <property type="entry name" value="Single hybrid motif"/>
    <property type="match status" value="1"/>
</dbReference>
<dbReference type="PANTHER" id="PTHR11715">
    <property type="entry name" value="GLYCINE CLEAVAGE SYSTEM H PROTEIN"/>
    <property type="match status" value="1"/>
</dbReference>
<dbReference type="EMBL" id="UINC01003810">
    <property type="protein sequence ID" value="SVA09428.1"/>
    <property type="molecule type" value="Genomic_DNA"/>
</dbReference>
<evidence type="ECO:0000259" key="3">
    <source>
        <dbReference type="PROSITE" id="PS50968"/>
    </source>
</evidence>
<evidence type="ECO:0000313" key="4">
    <source>
        <dbReference type="EMBL" id="SVA09428.1"/>
    </source>
</evidence>
<reference evidence="4" key="1">
    <citation type="submission" date="2018-05" db="EMBL/GenBank/DDBJ databases">
        <authorList>
            <person name="Lanie J.A."/>
            <person name="Ng W.-L."/>
            <person name="Kazmierczak K.M."/>
            <person name="Andrzejewski T.M."/>
            <person name="Davidsen T.M."/>
            <person name="Wayne K.J."/>
            <person name="Tettelin H."/>
            <person name="Glass J.I."/>
            <person name="Rusch D."/>
            <person name="Podicherti R."/>
            <person name="Tsui H.-C.T."/>
            <person name="Winkler M.E."/>
        </authorList>
    </citation>
    <scope>NUCLEOTIDE SEQUENCE</scope>
</reference>
<dbReference type="AlphaFoldDB" id="A0A381T1K3"/>
<dbReference type="PROSITE" id="PS50968">
    <property type="entry name" value="BIOTINYL_LIPOYL"/>
    <property type="match status" value="1"/>
</dbReference>
<evidence type="ECO:0000256" key="1">
    <source>
        <dbReference type="ARBA" id="ARBA00009249"/>
    </source>
</evidence>
<dbReference type="Pfam" id="PF01597">
    <property type="entry name" value="GCV_H"/>
    <property type="match status" value="1"/>
</dbReference>
<dbReference type="Gene3D" id="2.40.50.100">
    <property type="match status" value="1"/>
</dbReference>
<dbReference type="InterPro" id="IPR017453">
    <property type="entry name" value="GCV_H_sub"/>
</dbReference>
<keyword evidence="2" id="KW-0450">Lipoyl</keyword>
<dbReference type="CDD" id="cd06848">
    <property type="entry name" value="GCS_H"/>
    <property type="match status" value="1"/>
</dbReference>
<gene>
    <name evidence="4" type="ORF">METZ01_LOCUS62282</name>
</gene>
<organism evidence="4">
    <name type="scientific">marine metagenome</name>
    <dbReference type="NCBI Taxonomy" id="408172"/>
    <lineage>
        <taxon>unclassified sequences</taxon>
        <taxon>metagenomes</taxon>
        <taxon>ecological metagenomes</taxon>
    </lineage>
</organism>
<dbReference type="GO" id="GO:0005960">
    <property type="term" value="C:glycine cleavage complex"/>
    <property type="evidence" value="ECO:0007669"/>
    <property type="project" value="InterPro"/>
</dbReference>
<feature type="domain" description="Lipoyl-binding" evidence="3">
    <location>
        <begin position="23"/>
        <end position="105"/>
    </location>
</feature>
<dbReference type="InterPro" id="IPR033753">
    <property type="entry name" value="GCV_H/Fam206"/>
</dbReference>
<feature type="non-terminal residue" evidence="4">
    <location>
        <position position="1"/>
    </location>
</feature>
<sequence>VLNIPNKLLYTEEHEWADFSGEDVTIGITDFAQSQLGDIVFLEFPNIGDEVTRGISFGEIEAVKTVSELFAPISGTITRINESLEETPEKINQDCYGEGWLIKIRPTPPLEKENLLTSVQYSELIN</sequence>
<dbReference type="HAMAP" id="MF_00272">
    <property type="entry name" value="GcvH"/>
    <property type="match status" value="1"/>
</dbReference>
<protein>
    <recommendedName>
        <fullName evidence="3">Lipoyl-binding domain-containing protein</fullName>
    </recommendedName>
</protein>
<comment type="similarity">
    <text evidence="1">Belongs to the GcvH family.</text>
</comment>
<dbReference type="GO" id="GO:0005829">
    <property type="term" value="C:cytosol"/>
    <property type="evidence" value="ECO:0007669"/>
    <property type="project" value="TreeGrafter"/>
</dbReference>
<dbReference type="InterPro" id="IPR000089">
    <property type="entry name" value="Biotin_lipoyl"/>
</dbReference>
<dbReference type="GO" id="GO:0019464">
    <property type="term" value="P:glycine decarboxylation via glycine cleavage system"/>
    <property type="evidence" value="ECO:0007669"/>
    <property type="project" value="InterPro"/>
</dbReference>
<evidence type="ECO:0000256" key="2">
    <source>
        <dbReference type="ARBA" id="ARBA00022823"/>
    </source>
</evidence>
<accession>A0A381T1K3</accession>
<dbReference type="PANTHER" id="PTHR11715:SF3">
    <property type="entry name" value="GLYCINE CLEAVAGE SYSTEM H PROTEIN-RELATED"/>
    <property type="match status" value="1"/>
</dbReference>
<dbReference type="PROSITE" id="PS00189">
    <property type="entry name" value="LIPOYL"/>
    <property type="match status" value="1"/>
</dbReference>
<name>A0A381T1K3_9ZZZZ</name>
<dbReference type="GO" id="GO:0009249">
    <property type="term" value="P:protein lipoylation"/>
    <property type="evidence" value="ECO:0007669"/>
    <property type="project" value="TreeGrafter"/>
</dbReference>
<dbReference type="NCBIfam" id="TIGR00527">
    <property type="entry name" value="gcvH"/>
    <property type="match status" value="1"/>
</dbReference>
<dbReference type="InterPro" id="IPR002930">
    <property type="entry name" value="GCV_H"/>
</dbReference>
<proteinExistence type="inferred from homology"/>
<dbReference type="InterPro" id="IPR003016">
    <property type="entry name" value="2-oxoA_DH_lipoyl-BS"/>
</dbReference>
<dbReference type="NCBIfam" id="NF002270">
    <property type="entry name" value="PRK01202.1"/>
    <property type="match status" value="1"/>
</dbReference>
<dbReference type="InterPro" id="IPR011053">
    <property type="entry name" value="Single_hybrid_motif"/>
</dbReference>